<keyword evidence="8" id="KW-0968">Cytoplasmic vesicle</keyword>
<keyword evidence="12" id="KW-1185">Reference proteome</keyword>
<feature type="transmembrane region" description="Helical" evidence="10">
    <location>
        <begin position="465"/>
        <end position="485"/>
    </location>
</feature>
<evidence type="ECO:0000259" key="11">
    <source>
        <dbReference type="Pfam" id="PF01490"/>
    </source>
</evidence>
<accession>A0ABM4DJT2</accession>
<dbReference type="PANTHER" id="PTHR22950">
    <property type="entry name" value="AMINO ACID TRANSPORTER"/>
    <property type="match status" value="1"/>
</dbReference>
<comment type="subcellular location">
    <subcellularLocation>
        <location evidence="1">Cytoplasmic vesicle membrane</location>
        <topology evidence="1">Multi-pass membrane protein</topology>
    </subcellularLocation>
</comment>
<evidence type="ECO:0000256" key="1">
    <source>
        <dbReference type="ARBA" id="ARBA00004439"/>
    </source>
</evidence>
<feature type="region of interest" description="Disordered" evidence="9">
    <location>
        <begin position="380"/>
        <end position="401"/>
    </location>
</feature>
<keyword evidence="4 10" id="KW-0812">Transmembrane</keyword>
<feature type="transmembrane region" description="Helical" evidence="10">
    <location>
        <begin position="201"/>
        <end position="223"/>
    </location>
</feature>
<feature type="transmembrane region" description="Helical" evidence="10">
    <location>
        <begin position="274"/>
        <end position="296"/>
    </location>
</feature>
<sequence length="498" mass="56043">MWFSKPVFQEFVGNLKNTFDIMCSKTEDKEEDDGSTEFLLDGESIKNQSTHAKKVSNIQTFWNIFNANQGVVILSMPFVVLSGTYLSLMFTAFVAIISNYTSKKLVRCLYDTDSETGIEVRTRSSYEEIGEAFYGSIGKWMVYIAMLVEQLSYCTLLLILCGSILHSSFPNAPIQKFQWSLLAFVLVIPNAFMMNLGQVAFVSFLTVVIGQIVYVTVAVYAVYKSDDWQIHETPNWNVGQFFISMGIVVVSYSSQPYMPAIEGSMKNKKDYGTVMNLTYFSITLVKVIFGLIGYLTFKEETKQVITNNLPHGPFKIIINVCVLTLALLSFTFPAYTVFVLFDKINLQNKWVNEKVNKLLSSNVLKNLADSEENILNASTVTTNEESPKKKETPKFSTENTAQEMPKWKRAIIRLSLIGIALAVAVLVPHFGLYMSFVGNFTGMCLSFIFPCLFHIKLKKLDKLEMIIHVTILIFGTFSAGAGMYFSTKALVDAYSEAD</sequence>
<feature type="transmembrane region" description="Helical" evidence="10">
    <location>
        <begin position="140"/>
        <end position="165"/>
    </location>
</feature>
<evidence type="ECO:0000313" key="13">
    <source>
        <dbReference type="RefSeq" id="XP_065674792.1"/>
    </source>
</evidence>
<feature type="transmembrane region" description="Helical" evidence="10">
    <location>
        <begin position="410"/>
        <end position="427"/>
    </location>
</feature>
<feature type="transmembrane region" description="Helical" evidence="10">
    <location>
        <begin position="235"/>
        <end position="253"/>
    </location>
</feature>
<dbReference type="RefSeq" id="XP_065674792.1">
    <property type="nucleotide sequence ID" value="XM_065818720.1"/>
</dbReference>
<feature type="transmembrane region" description="Helical" evidence="10">
    <location>
        <begin position="71"/>
        <end position="97"/>
    </location>
</feature>
<name>A0ABM4DJT2_HYDVU</name>
<comment type="similarity">
    <text evidence="2">Belongs to the amino acid/polyamine transporter 2 family.</text>
</comment>
<feature type="transmembrane region" description="Helical" evidence="10">
    <location>
        <begin position="433"/>
        <end position="453"/>
    </location>
</feature>
<evidence type="ECO:0000256" key="10">
    <source>
        <dbReference type="SAM" id="Phobius"/>
    </source>
</evidence>
<keyword evidence="7 10" id="KW-0472">Membrane</keyword>
<evidence type="ECO:0000256" key="8">
    <source>
        <dbReference type="ARBA" id="ARBA00023329"/>
    </source>
</evidence>
<keyword evidence="5" id="KW-0532">Neurotransmitter transport</keyword>
<dbReference type="GeneID" id="136091312"/>
<evidence type="ECO:0000256" key="3">
    <source>
        <dbReference type="ARBA" id="ARBA00022448"/>
    </source>
</evidence>
<dbReference type="PANTHER" id="PTHR22950:SF689">
    <property type="entry name" value="VESICULAR INHIBITORY AMINO ACID TRANSPORTER"/>
    <property type="match status" value="1"/>
</dbReference>
<feature type="transmembrane region" description="Helical" evidence="10">
    <location>
        <begin position="316"/>
        <end position="341"/>
    </location>
</feature>
<protein>
    <submittedName>
        <fullName evidence="13">Vesicular inhibitory amino acid transporter-like</fullName>
    </submittedName>
</protein>
<feature type="transmembrane region" description="Helical" evidence="10">
    <location>
        <begin position="177"/>
        <end position="194"/>
    </location>
</feature>
<evidence type="ECO:0000256" key="9">
    <source>
        <dbReference type="SAM" id="MobiDB-lite"/>
    </source>
</evidence>
<gene>
    <name evidence="13" type="primary">LOC136091312</name>
</gene>
<dbReference type="InterPro" id="IPR013057">
    <property type="entry name" value="AA_transpt_TM"/>
</dbReference>
<reference evidence="13" key="1">
    <citation type="submission" date="2025-08" db="UniProtKB">
        <authorList>
            <consortium name="RefSeq"/>
        </authorList>
    </citation>
    <scope>IDENTIFICATION</scope>
</reference>
<evidence type="ECO:0000256" key="5">
    <source>
        <dbReference type="ARBA" id="ARBA00022775"/>
    </source>
</evidence>
<feature type="domain" description="Amino acid transporter transmembrane" evidence="11">
    <location>
        <begin position="54"/>
        <end position="486"/>
    </location>
</feature>
<keyword evidence="6 10" id="KW-1133">Transmembrane helix</keyword>
<evidence type="ECO:0000256" key="7">
    <source>
        <dbReference type="ARBA" id="ARBA00023136"/>
    </source>
</evidence>
<dbReference type="Proteomes" id="UP001652625">
    <property type="component" value="Chromosome 15"/>
</dbReference>
<keyword evidence="3" id="KW-0813">Transport</keyword>
<dbReference type="Pfam" id="PF01490">
    <property type="entry name" value="Aa_trans"/>
    <property type="match status" value="1"/>
</dbReference>
<organism evidence="12 13">
    <name type="scientific">Hydra vulgaris</name>
    <name type="common">Hydra</name>
    <name type="synonym">Hydra attenuata</name>
    <dbReference type="NCBI Taxonomy" id="6087"/>
    <lineage>
        <taxon>Eukaryota</taxon>
        <taxon>Metazoa</taxon>
        <taxon>Cnidaria</taxon>
        <taxon>Hydrozoa</taxon>
        <taxon>Hydroidolina</taxon>
        <taxon>Anthoathecata</taxon>
        <taxon>Aplanulata</taxon>
        <taxon>Hydridae</taxon>
        <taxon>Hydra</taxon>
    </lineage>
</organism>
<evidence type="ECO:0000313" key="12">
    <source>
        <dbReference type="Proteomes" id="UP001652625"/>
    </source>
</evidence>
<evidence type="ECO:0000256" key="6">
    <source>
        <dbReference type="ARBA" id="ARBA00022989"/>
    </source>
</evidence>
<evidence type="ECO:0000256" key="4">
    <source>
        <dbReference type="ARBA" id="ARBA00022692"/>
    </source>
</evidence>
<proteinExistence type="inferred from homology"/>
<evidence type="ECO:0000256" key="2">
    <source>
        <dbReference type="ARBA" id="ARBA00008066"/>
    </source>
</evidence>